<dbReference type="RefSeq" id="WP_211926657.1">
    <property type="nucleotide sequence ID" value="NZ_JAGQFT020000002.1"/>
</dbReference>
<sequence>MTDLVPIFRLRPPRGCSVGPDQLRGLWSDACGCLDVSVGRCVALDGFDARDGYLLHGGAELAHRPEVETRLRALLDRAHLLGTLTRIA</sequence>
<name>A0A8J8AXU4_9GAMM</name>
<dbReference type="Proteomes" id="UP000675747">
    <property type="component" value="Unassembled WGS sequence"/>
</dbReference>
<gene>
    <name evidence="2" type="ORF">KB893_003810</name>
    <name evidence="1" type="ORF">KB893_09345</name>
</gene>
<reference evidence="1" key="2">
    <citation type="submission" date="2021-04" db="EMBL/GenBank/DDBJ databases">
        <authorList>
            <person name="Karlyshev A.V."/>
        </authorList>
    </citation>
    <scope>NUCLEOTIDE SEQUENCE</scope>
    <source>
        <strain evidence="1">LMG 29479</strain>
    </source>
</reference>
<dbReference type="EMBL" id="JAGQFT020000002">
    <property type="protein sequence ID" value="MBS7456262.1"/>
    <property type="molecule type" value="Genomic_DNA"/>
</dbReference>
<protein>
    <submittedName>
        <fullName evidence="1">Uncharacterized protein</fullName>
    </submittedName>
</protein>
<organism evidence="1">
    <name type="scientific">Coralloluteibacterium stylophorae</name>
    <dbReference type="NCBI Taxonomy" id="1776034"/>
    <lineage>
        <taxon>Bacteria</taxon>
        <taxon>Pseudomonadati</taxon>
        <taxon>Pseudomonadota</taxon>
        <taxon>Gammaproteobacteria</taxon>
        <taxon>Lysobacterales</taxon>
        <taxon>Lysobacteraceae</taxon>
        <taxon>Coralloluteibacterium</taxon>
    </lineage>
</organism>
<proteinExistence type="predicted"/>
<evidence type="ECO:0000313" key="3">
    <source>
        <dbReference type="Proteomes" id="UP000675747"/>
    </source>
</evidence>
<reference evidence="2 3" key="1">
    <citation type="journal article" date="2021" name="Microbiol. Resour. Announc.">
        <title>Draft Genome Sequence of Coralloluteibacterium stylophorae LMG 29479T.</title>
        <authorList>
            <person name="Karlyshev A.V."/>
            <person name="Kudryashova E.B."/>
            <person name="Ariskina E.V."/>
            <person name="Conroy A.P."/>
            <person name="Abidueva E.Y."/>
        </authorList>
    </citation>
    <scope>NUCLEOTIDE SEQUENCE [LARGE SCALE GENOMIC DNA]</scope>
    <source>
        <strain evidence="2 3">LMG 29479</strain>
    </source>
</reference>
<dbReference type="EMBL" id="JAGQFT010000070">
    <property type="protein sequence ID" value="MBR0562717.1"/>
    <property type="molecule type" value="Genomic_DNA"/>
</dbReference>
<evidence type="ECO:0000313" key="1">
    <source>
        <dbReference type="EMBL" id="MBR0562717.1"/>
    </source>
</evidence>
<dbReference type="AlphaFoldDB" id="A0A8J8AXU4"/>
<comment type="caution">
    <text evidence="1">The sequence shown here is derived from an EMBL/GenBank/DDBJ whole genome shotgun (WGS) entry which is preliminary data.</text>
</comment>
<accession>A0A8J8AXU4</accession>
<evidence type="ECO:0000313" key="2">
    <source>
        <dbReference type="EMBL" id="MBS7456262.1"/>
    </source>
</evidence>
<keyword evidence="3" id="KW-1185">Reference proteome</keyword>